<feature type="binding site" evidence="10">
    <location>
        <position position="45"/>
    </location>
    <ligand>
        <name>Zn(2+)</name>
        <dbReference type="ChEBI" id="CHEBI:29105"/>
    </ligand>
</feature>
<keyword evidence="2 14" id="KW-0808">Transferase</keyword>
<evidence type="ECO:0000256" key="8">
    <source>
        <dbReference type="NCBIfam" id="TIGR00209"/>
    </source>
</evidence>
<accession>A0A1M4Y0V1</accession>
<dbReference type="PIRSF" id="PIRSF000808">
    <property type="entry name" value="GalT"/>
    <property type="match status" value="1"/>
</dbReference>
<evidence type="ECO:0000256" key="3">
    <source>
        <dbReference type="ARBA" id="ARBA00022695"/>
    </source>
</evidence>
<name>A0A1M4Y0V1_9ACTN</name>
<keyword evidence="7" id="KW-0119">Carbohydrate metabolism</keyword>
<dbReference type="GO" id="GO:0008270">
    <property type="term" value="F:zinc ion binding"/>
    <property type="evidence" value="ECO:0007669"/>
    <property type="project" value="InterPro"/>
</dbReference>
<dbReference type="InterPro" id="IPR053177">
    <property type="entry name" value="ADP-glucose_phosphorylase"/>
</dbReference>
<feature type="binding site" evidence="11">
    <location>
        <position position="277"/>
    </location>
    <ligand>
        <name>Fe cation</name>
        <dbReference type="ChEBI" id="CHEBI:24875"/>
    </ligand>
</feature>
<feature type="domain" description="Galactose-1-phosphate uridyl transferase N-terminal" evidence="12">
    <location>
        <begin position="5"/>
        <end position="176"/>
    </location>
</feature>
<protein>
    <recommendedName>
        <fullName evidence="8">Galactose-1-phosphate uridylyltransferase</fullName>
        <ecNumber evidence="8">2.7.7.12</ecNumber>
    </recommendedName>
</protein>
<dbReference type="Pfam" id="PF02744">
    <property type="entry name" value="GalP_UDP_tr_C"/>
    <property type="match status" value="1"/>
</dbReference>
<dbReference type="EMBL" id="FQUL01000051">
    <property type="protein sequence ID" value="SHE99454.1"/>
    <property type="molecule type" value="Genomic_DNA"/>
</dbReference>
<evidence type="ECO:0000256" key="2">
    <source>
        <dbReference type="ARBA" id="ARBA00022679"/>
    </source>
</evidence>
<dbReference type="InterPro" id="IPR001937">
    <property type="entry name" value="GalP_UDPtransf1"/>
</dbReference>
<evidence type="ECO:0000256" key="6">
    <source>
        <dbReference type="ARBA" id="ARBA00023144"/>
    </source>
</evidence>
<proteinExistence type="inferred from homology"/>
<organism evidence="14 15">
    <name type="scientific">Ferrithrix thermotolerans DSM 19514</name>
    <dbReference type="NCBI Taxonomy" id="1121881"/>
    <lineage>
        <taxon>Bacteria</taxon>
        <taxon>Bacillati</taxon>
        <taxon>Actinomycetota</taxon>
        <taxon>Acidimicrobiia</taxon>
        <taxon>Acidimicrobiales</taxon>
        <taxon>Acidimicrobiaceae</taxon>
        <taxon>Ferrithrix</taxon>
    </lineage>
</organism>
<evidence type="ECO:0000256" key="4">
    <source>
        <dbReference type="ARBA" id="ARBA00022723"/>
    </source>
</evidence>
<dbReference type="OrthoDB" id="9769064at2"/>
<evidence type="ECO:0000256" key="7">
    <source>
        <dbReference type="ARBA" id="ARBA00023277"/>
    </source>
</evidence>
<keyword evidence="6" id="KW-0299">Galactose metabolism</keyword>
<dbReference type="NCBIfam" id="TIGR00209">
    <property type="entry name" value="galT_1"/>
    <property type="match status" value="1"/>
</dbReference>
<dbReference type="InterPro" id="IPR036265">
    <property type="entry name" value="HIT-like_sf"/>
</dbReference>
<evidence type="ECO:0000259" key="12">
    <source>
        <dbReference type="Pfam" id="PF01087"/>
    </source>
</evidence>
<comment type="cofactor">
    <cofactor evidence="11">
        <name>Fe cation</name>
        <dbReference type="ChEBI" id="CHEBI:24875"/>
    </cofactor>
    <text evidence="11">Binds 1 Fe cation per subunit.</text>
</comment>
<dbReference type="Proteomes" id="UP000184295">
    <property type="component" value="Unassembled WGS sequence"/>
</dbReference>
<dbReference type="PANTHER" id="PTHR42763">
    <property type="entry name" value="ADP-GLUCOSE PHOSPHORYLASE"/>
    <property type="match status" value="1"/>
</dbReference>
<dbReference type="GO" id="GO:0008108">
    <property type="term" value="F:UDP-glucose:hexose-1-phosphate uridylyltransferase activity"/>
    <property type="evidence" value="ECO:0007669"/>
    <property type="project" value="UniProtKB-UniRule"/>
</dbReference>
<keyword evidence="11" id="KW-0408">Iron</keyword>
<feature type="binding site" evidence="10">
    <location>
        <position position="113"/>
    </location>
    <ligand>
        <name>Zn(2+)</name>
        <dbReference type="ChEBI" id="CHEBI:29105"/>
    </ligand>
</feature>
<feature type="binding site" evidence="10">
    <location>
        <position position="164"/>
    </location>
    <ligand>
        <name>Zn(2+)</name>
        <dbReference type="ChEBI" id="CHEBI:29105"/>
    </ligand>
</feature>
<keyword evidence="15" id="KW-1185">Reference proteome</keyword>
<evidence type="ECO:0000256" key="1">
    <source>
        <dbReference type="ARBA" id="ARBA00010951"/>
    </source>
</evidence>
<dbReference type="InterPro" id="IPR005850">
    <property type="entry name" value="GalP_Utransf_C"/>
</dbReference>
<feature type="binding site" evidence="10">
    <location>
        <position position="48"/>
    </location>
    <ligand>
        <name>Zn(2+)</name>
        <dbReference type="ChEBI" id="CHEBI:29105"/>
    </ligand>
</feature>
<evidence type="ECO:0000256" key="9">
    <source>
        <dbReference type="PIRSR" id="PIRSR000808-1"/>
    </source>
</evidence>
<evidence type="ECO:0000256" key="11">
    <source>
        <dbReference type="PIRSR" id="PIRSR000808-4"/>
    </source>
</evidence>
<gene>
    <name evidence="14" type="ORF">SAMN02745225_02201</name>
</gene>
<feature type="domain" description="Galactose-1-phosphate uridyl transferase C-terminal" evidence="13">
    <location>
        <begin position="191"/>
        <end position="301"/>
    </location>
</feature>
<keyword evidence="4 10" id="KW-0479">Metal-binding</keyword>
<keyword evidence="5 10" id="KW-0862">Zinc</keyword>
<dbReference type="AlphaFoldDB" id="A0A1M4Y0V1"/>
<feature type="active site" description="Tele-UMP-histidine intermediate" evidence="9">
    <location>
        <position position="166"/>
    </location>
</feature>
<evidence type="ECO:0000313" key="15">
    <source>
        <dbReference type="Proteomes" id="UP000184295"/>
    </source>
</evidence>
<feature type="binding site" evidence="11">
    <location>
        <position position="182"/>
    </location>
    <ligand>
        <name>Fe cation</name>
        <dbReference type="ChEBI" id="CHEBI:24875"/>
    </ligand>
</feature>
<reference evidence="15" key="1">
    <citation type="submission" date="2016-11" db="EMBL/GenBank/DDBJ databases">
        <authorList>
            <person name="Varghese N."/>
            <person name="Submissions S."/>
        </authorList>
    </citation>
    <scope>NUCLEOTIDE SEQUENCE [LARGE SCALE GENOMIC DNA]</scope>
    <source>
        <strain evidence="15">DSM 19514</strain>
    </source>
</reference>
<evidence type="ECO:0000256" key="10">
    <source>
        <dbReference type="PIRSR" id="PIRSR000808-3"/>
    </source>
</evidence>
<dbReference type="GO" id="GO:0006012">
    <property type="term" value="P:galactose metabolic process"/>
    <property type="evidence" value="ECO:0007669"/>
    <property type="project" value="UniProtKB-UniRule"/>
</dbReference>
<comment type="similarity">
    <text evidence="1">Belongs to the galactose-1-phosphate uridylyltransferase type 1 family.</text>
</comment>
<dbReference type="EC" id="2.7.7.12" evidence="8"/>
<dbReference type="Gene3D" id="3.30.428.10">
    <property type="entry name" value="HIT-like"/>
    <property type="match status" value="2"/>
</dbReference>
<evidence type="ECO:0000313" key="14">
    <source>
        <dbReference type="EMBL" id="SHE99454.1"/>
    </source>
</evidence>
<feature type="binding site" evidence="11">
    <location>
        <position position="290"/>
    </location>
    <ligand>
        <name>Fe cation</name>
        <dbReference type="ChEBI" id="CHEBI:24875"/>
    </ligand>
</feature>
<dbReference type="InterPro" id="IPR005849">
    <property type="entry name" value="GalP_Utransf_N"/>
</dbReference>
<dbReference type="SUPFAM" id="SSF54197">
    <property type="entry name" value="HIT-like"/>
    <property type="match status" value="2"/>
</dbReference>
<dbReference type="PANTHER" id="PTHR42763:SF2">
    <property type="entry name" value="ADP-GLUCOSE PHOSPHORYLASE"/>
    <property type="match status" value="1"/>
</dbReference>
<feature type="binding site" evidence="11">
    <location>
        <position position="292"/>
    </location>
    <ligand>
        <name>Fe cation</name>
        <dbReference type="ChEBI" id="CHEBI:24875"/>
    </ligand>
</feature>
<dbReference type="STRING" id="1121881.SAMN02745225_02201"/>
<keyword evidence="3 14" id="KW-0548">Nucleotidyltransferase</keyword>
<sequence>MKSKNQLRLDPLTGRWIAVAEGRSYRPSAFFPAPASEHIPSDRNCPFCPGAEEDTPPALETYGPSGSWTVRVVPNLYPAFSGDEPMVTVSKGPVFTQAPASGIHEVLILSQDHKATWADLDEDQIGVVMAAMRDRMDAHLHSNVIRYSQIILNQGRAAGASLEHPHAQLLGISFVPRELADEQAGFSRFVGGCLLCATVELEKTIDERVVVEEEEATVISPFWAQSAFEMLIVPKSHGPHLHISSPYELKSTGIAIKKALNKLRNQVGDVAYNLVFHSSPYRAIGNFHWHIHLFPKLTTKAGFELGTGVSINIVSPELATKVLLGTEAIDGTKN</sequence>
<comment type="cofactor">
    <cofactor evidence="10">
        <name>Zn(2+)</name>
        <dbReference type="ChEBI" id="CHEBI:29105"/>
    </cofactor>
    <text evidence="10">Binds 1 zinc ion per subunit.</text>
</comment>
<dbReference type="Pfam" id="PF01087">
    <property type="entry name" value="GalP_UDP_transf"/>
    <property type="match status" value="1"/>
</dbReference>
<evidence type="ECO:0000256" key="5">
    <source>
        <dbReference type="ARBA" id="ARBA00022833"/>
    </source>
</evidence>
<dbReference type="RefSeq" id="WP_072792447.1">
    <property type="nucleotide sequence ID" value="NZ_FQUL01000051.1"/>
</dbReference>
<evidence type="ECO:0000259" key="13">
    <source>
        <dbReference type="Pfam" id="PF02744"/>
    </source>
</evidence>